<dbReference type="PROSITE" id="PS51257">
    <property type="entry name" value="PROKAR_LIPOPROTEIN"/>
    <property type="match status" value="1"/>
</dbReference>
<dbReference type="InterPro" id="IPR015915">
    <property type="entry name" value="Kelch-typ_b-propeller"/>
</dbReference>
<dbReference type="Proteomes" id="UP001612915">
    <property type="component" value="Unassembled WGS sequence"/>
</dbReference>
<dbReference type="SUPFAM" id="SSF117281">
    <property type="entry name" value="Kelch motif"/>
    <property type="match status" value="1"/>
</dbReference>
<organism evidence="1 2">
    <name type="scientific">Spongisporangium articulatum</name>
    <dbReference type="NCBI Taxonomy" id="3362603"/>
    <lineage>
        <taxon>Bacteria</taxon>
        <taxon>Bacillati</taxon>
        <taxon>Actinomycetota</taxon>
        <taxon>Actinomycetes</taxon>
        <taxon>Kineosporiales</taxon>
        <taxon>Kineosporiaceae</taxon>
        <taxon>Spongisporangium</taxon>
    </lineage>
</organism>
<dbReference type="EMBL" id="JBITLV010000002">
    <property type="protein sequence ID" value="MFI7586845.1"/>
    <property type="molecule type" value="Genomic_DNA"/>
</dbReference>
<gene>
    <name evidence="1" type="ORF">ACIB24_07200</name>
</gene>
<dbReference type="SUPFAM" id="SSF50965">
    <property type="entry name" value="Galactose oxidase, central domain"/>
    <property type="match status" value="1"/>
</dbReference>
<comment type="caution">
    <text evidence="1">The sequence shown here is derived from an EMBL/GenBank/DDBJ whole genome shotgun (WGS) entry which is preliminary data.</text>
</comment>
<sequence length="389" mass="39549">MTSRPVRPLVTAAVLLAVFLSACGGPSGSLLPGSHVDTVAGVALPPAPLTPRERAVAVWTGTEYIVLGGQSGWKETTVDTGGSAAFDPGAAAWKALPPTTVGNRSGASALVVGSKLVVWGGQQNCAASTCASRTDGAVYSLADRTWEPLTPRGDLPGLSYATGVSSCGRLFFGAGGTGQGPAKTDAVIIGSLSEKPWEALHLGAPVYSLTVGPWGVAATVRSASGLVTHVLDGCTGEEITALPGPRLAADRDFTGLWSAFVGDALWLGVGTTQSTDVYTMSSRNGAWTKASSFNPSDMSVPNGPVLEYPGWVDADANGVYAVTATGAWAYSSARGELHRLSLPADQCGSGSAAAMGRGQLFVWGGQNCRPASGNGQTADGRLFDLAHLG</sequence>
<reference evidence="1 2" key="1">
    <citation type="submission" date="2024-10" db="EMBL/GenBank/DDBJ databases">
        <title>The Natural Products Discovery Center: Release of the First 8490 Sequenced Strains for Exploring Actinobacteria Biosynthetic Diversity.</title>
        <authorList>
            <person name="Kalkreuter E."/>
            <person name="Kautsar S.A."/>
            <person name="Yang D."/>
            <person name="Bader C.D."/>
            <person name="Teijaro C.N."/>
            <person name="Fluegel L."/>
            <person name="Davis C.M."/>
            <person name="Simpson J.R."/>
            <person name="Lauterbach L."/>
            <person name="Steele A.D."/>
            <person name="Gui C."/>
            <person name="Meng S."/>
            <person name="Li G."/>
            <person name="Viehrig K."/>
            <person name="Ye F."/>
            <person name="Su P."/>
            <person name="Kiefer A.F."/>
            <person name="Nichols A."/>
            <person name="Cepeda A.J."/>
            <person name="Yan W."/>
            <person name="Fan B."/>
            <person name="Jiang Y."/>
            <person name="Adhikari A."/>
            <person name="Zheng C.-J."/>
            <person name="Schuster L."/>
            <person name="Cowan T.M."/>
            <person name="Smanski M.J."/>
            <person name="Chevrette M.G."/>
            <person name="De Carvalho L.P.S."/>
            <person name="Shen B."/>
        </authorList>
    </citation>
    <scope>NUCLEOTIDE SEQUENCE [LARGE SCALE GENOMIC DNA]</scope>
    <source>
        <strain evidence="1 2">NPDC049639</strain>
    </source>
</reference>
<protein>
    <recommendedName>
        <fullName evidence="3">Galactose oxidase</fullName>
    </recommendedName>
</protein>
<accession>A0ABW8AKG7</accession>
<dbReference type="Gene3D" id="2.120.10.80">
    <property type="entry name" value="Kelch-type beta propeller"/>
    <property type="match status" value="1"/>
</dbReference>
<keyword evidence="2" id="KW-1185">Reference proteome</keyword>
<proteinExistence type="predicted"/>
<name>A0ABW8AKG7_9ACTN</name>
<evidence type="ECO:0008006" key="3">
    <source>
        <dbReference type="Google" id="ProtNLM"/>
    </source>
</evidence>
<dbReference type="InterPro" id="IPR011043">
    <property type="entry name" value="Gal_Oxase/kelch_b-propeller"/>
</dbReference>
<evidence type="ECO:0000313" key="2">
    <source>
        <dbReference type="Proteomes" id="UP001612915"/>
    </source>
</evidence>
<evidence type="ECO:0000313" key="1">
    <source>
        <dbReference type="EMBL" id="MFI7586845.1"/>
    </source>
</evidence>
<dbReference type="RefSeq" id="WP_398277361.1">
    <property type="nucleotide sequence ID" value="NZ_JBITLV010000002.1"/>
</dbReference>